<dbReference type="Pfam" id="PF19574">
    <property type="entry name" value="LolA_3"/>
    <property type="match status" value="1"/>
</dbReference>
<comment type="subunit">
    <text evidence="1">Monomer.</text>
</comment>
<keyword evidence="3" id="KW-0732">Signal</keyword>
<evidence type="ECO:0000313" key="6">
    <source>
        <dbReference type="Proteomes" id="UP000673447"/>
    </source>
</evidence>
<dbReference type="SUPFAM" id="SSF89392">
    <property type="entry name" value="Prokaryotic lipoproteins and lipoprotein localization factors"/>
    <property type="match status" value="1"/>
</dbReference>
<keyword evidence="4" id="KW-0653">Protein transport</keyword>
<dbReference type="EMBL" id="JAGKTC010000003">
    <property type="protein sequence ID" value="MBP3985368.1"/>
    <property type="molecule type" value="Genomic_DNA"/>
</dbReference>
<dbReference type="InterPro" id="IPR004564">
    <property type="entry name" value="OM_lipoprot_carrier_LolA-like"/>
</dbReference>
<comment type="caution">
    <text evidence="5">The sequence shown here is derived from an EMBL/GenBank/DDBJ whole genome shotgun (WGS) entry which is preliminary data.</text>
</comment>
<evidence type="ECO:0000256" key="2">
    <source>
        <dbReference type="ARBA" id="ARBA00022448"/>
    </source>
</evidence>
<evidence type="ECO:0000313" key="5">
    <source>
        <dbReference type="EMBL" id="MBP3985368.1"/>
    </source>
</evidence>
<dbReference type="AlphaFoldDB" id="A0A941AZA3"/>
<accession>A0A941AZA3</accession>
<keyword evidence="2" id="KW-0813">Transport</keyword>
<evidence type="ECO:0000256" key="1">
    <source>
        <dbReference type="ARBA" id="ARBA00011245"/>
    </source>
</evidence>
<dbReference type="Gene3D" id="2.50.20.10">
    <property type="entry name" value="Lipoprotein localisation LolA/LolB/LppX"/>
    <property type="match status" value="1"/>
</dbReference>
<evidence type="ECO:0000256" key="3">
    <source>
        <dbReference type="ARBA" id="ARBA00022729"/>
    </source>
</evidence>
<sequence>MVQQRVAKVAVLRGEFVQEKRVAGFKSPLRSQGRFVLARDRGVIWTTLKPFPSEVVVTRDRIYSVQRDGSRQVELDGSRQPALRGVNQMMLALVAGDLQGLAARFEAQATALPGQGWKLSLTPKSAALAKAFARIDLQGDRYVREARIVEASGDATVLDFSALAETPAQLSREEAARLD</sequence>
<evidence type="ECO:0000256" key="4">
    <source>
        <dbReference type="ARBA" id="ARBA00022927"/>
    </source>
</evidence>
<proteinExistence type="predicted"/>
<reference evidence="5" key="1">
    <citation type="journal article" date="2016" name="Int. J. Syst. Evol. Microbiol.">
        <title>Pseudoxanthomonas helianthi sp. nov., isolated from roots of Jerusalem artichoke (Helianthus tuberosus).</title>
        <authorList>
            <person name="Kittiwongwattana C."/>
            <person name="Thawai C."/>
        </authorList>
    </citation>
    <scope>NUCLEOTIDE SEQUENCE</scope>
    <source>
        <strain evidence="5">110414</strain>
    </source>
</reference>
<protein>
    <submittedName>
        <fullName evidence="5">Outer membrane lipoprotein carrier protein LolA</fullName>
    </submittedName>
</protein>
<dbReference type="GO" id="GO:0015031">
    <property type="term" value="P:protein transport"/>
    <property type="evidence" value="ECO:0007669"/>
    <property type="project" value="UniProtKB-KW"/>
</dbReference>
<dbReference type="InterPro" id="IPR029046">
    <property type="entry name" value="LolA/LolB/LppX"/>
</dbReference>
<gene>
    <name evidence="5" type="ORF">J5837_13220</name>
</gene>
<dbReference type="CDD" id="cd16325">
    <property type="entry name" value="LolA"/>
    <property type="match status" value="1"/>
</dbReference>
<organism evidence="5 6">
    <name type="scientific">Pseudoxanthomonas helianthi</name>
    <dbReference type="NCBI Taxonomy" id="1453541"/>
    <lineage>
        <taxon>Bacteria</taxon>
        <taxon>Pseudomonadati</taxon>
        <taxon>Pseudomonadota</taxon>
        <taxon>Gammaproteobacteria</taxon>
        <taxon>Lysobacterales</taxon>
        <taxon>Lysobacteraceae</taxon>
        <taxon>Pseudoxanthomonas</taxon>
    </lineage>
</organism>
<keyword evidence="5" id="KW-0449">Lipoprotein</keyword>
<name>A0A941AZA3_9GAMM</name>
<reference evidence="5" key="2">
    <citation type="submission" date="2021-03" db="EMBL/GenBank/DDBJ databases">
        <authorList>
            <person name="Cao W."/>
        </authorList>
    </citation>
    <scope>NUCLEOTIDE SEQUENCE</scope>
    <source>
        <strain evidence="5">110414</strain>
    </source>
</reference>
<dbReference type="Proteomes" id="UP000673447">
    <property type="component" value="Unassembled WGS sequence"/>
</dbReference>
<keyword evidence="6" id="KW-1185">Reference proteome</keyword>